<accession>A0ABD3IMP3</accession>
<dbReference type="InterPro" id="IPR056440">
    <property type="entry name" value="Zn-ribbon_GIR1"/>
</dbReference>
<comment type="caution">
    <text evidence="3">The sequence shown here is derived from an EMBL/GenBank/DDBJ whole genome shotgun (WGS) entry which is preliminary data.</text>
</comment>
<dbReference type="Proteomes" id="UP001634007">
    <property type="component" value="Unassembled WGS sequence"/>
</dbReference>
<name>A0ABD3IMP3_EUCGL</name>
<proteinExistence type="predicted"/>
<gene>
    <name evidence="3" type="ORF">ACJRO7_007728</name>
</gene>
<sequence length="197" mass="21381">MTTNVQFSHQNHEVHGVILSIGNSYTGLILTGIKKPLPVTHDILHDKLEEPSPLPLGQQKFLDLKTGENYHTKARENMSSRARGGGAELDLELNLSPPTVNSITESPTESLTTSPTSRSCLSLDLDSDKLSSLAYCSDSSSAVTPMVLVGCQRCLMYVMISKEVCLKCPKCKSTVLLDILHGKPKAVDDSKLDKKAS</sequence>
<keyword evidence="4" id="KW-1185">Reference proteome</keyword>
<reference evidence="3 4" key="1">
    <citation type="submission" date="2024-11" db="EMBL/GenBank/DDBJ databases">
        <title>Chromosome-level genome assembly of Eucalyptus globulus Labill. provides insights into its genome evolution.</title>
        <authorList>
            <person name="Li X."/>
        </authorList>
    </citation>
    <scope>NUCLEOTIDE SEQUENCE [LARGE SCALE GENOMIC DNA]</scope>
    <source>
        <strain evidence="3">CL2024</strain>
        <tissue evidence="3">Fresh tender leaves</tissue>
    </source>
</reference>
<evidence type="ECO:0000259" key="2">
    <source>
        <dbReference type="Pfam" id="PF24747"/>
    </source>
</evidence>
<feature type="domain" description="GIR1-like zinc ribbon" evidence="2">
    <location>
        <begin position="144"/>
        <end position="181"/>
    </location>
</feature>
<feature type="compositionally biased region" description="Low complexity" evidence="1">
    <location>
        <begin position="102"/>
        <end position="117"/>
    </location>
</feature>
<dbReference type="PANTHER" id="PTHR33177:SF79">
    <property type="entry name" value="LITAF DOMAIN-CONTAINING PROTEIN"/>
    <property type="match status" value="1"/>
</dbReference>
<feature type="region of interest" description="Disordered" evidence="1">
    <location>
        <begin position="97"/>
        <end position="117"/>
    </location>
</feature>
<evidence type="ECO:0000313" key="3">
    <source>
        <dbReference type="EMBL" id="KAL3716008.1"/>
    </source>
</evidence>
<dbReference type="InterPro" id="IPR055281">
    <property type="entry name" value="GIR1-2/SIED1"/>
</dbReference>
<dbReference type="AlphaFoldDB" id="A0ABD3IMP3"/>
<evidence type="ECO:0000313" key="4">
    <source>
        <dbReference type="Proteomes" id="UP001634007"/>
    </source>
</evidence>
<dbReference type="Pfam" id="PF24747">
    <property type="entry name" value="Zn-ribbon_GIR1"/>
    <property type="match status" value="1"/>
</dbReference>
<dbReference type="PANTHER" id="PTHR33177">
    <property type="entry name" value="PUTATIVE-RELATED"/>
    <property type="match status" value="1"/>
</dbReference>
<organism evidence="3 4">
    <name type="scientific">Eucalyptus globulus</name>
    <name type="common">Tasmanian blue gum</name>
    <dbReference type="NCBI Taxonomy" id="34317"/>
    <lineage>
        <taxon>Eukaryota</taxon>
        <taxon>Viridiplantae</taxon>
        <taxon>Streptophyta</taxon>
        <taxon>Embryophyta</taxon>
        <taxon>Tracheophyta</taxon>
        <taxon>Spermatophyta</taxon>
        <taxon>Magnoliopsida</taxon>
        <taxon>eudicotyledons</taxon>
        <taxon>Gunneridae</taxon>
        <taxon>Pentapetalae</taxon>
        <taxon>rosids</taxon>
        <taxon>malvids</taxon>
        <taxon>Myrtales</taxon>
        <taxon>Myrtaceae</taxon>
        <taxon>Myrtoideae</taxon>
        <taxon>Eucalypteae</taxon>
        <taxon>Eucalyptus</taxon>
    </lineage>
</organism>
<dbReference type="EMBL" id="JBJKBG010000011">
    <property type="protein sequence ID" value="KAL3716008.1"/>
    <property type="molecule type" value="Genomic_DNA"/>
</dbReference>
<evidence type="ECO:0000256" key="1">
    <source>
        <dbReference type="SAM" id="MobiDB-lite"/>
    </source>
</evidence>
<protein>
    <recommendedName>
        <fullName evidence="2">GIR1-like zinc ribbon domain-containing protein</fullName>
    </recommendedName>
</protein>